<dbReference type="RefSeq" id="WP_084458643.1">
    <property type="nucleotide sequence ID" value="NZ_VMSD01000017.1"/>
</dbReference>
<comment type="similarity">
    <text evidence="1">Belongs to the type-I restriction system S methylase family.</text>
</comment>
<protein>
    <submittedName>
        <fullName evidence="5">Type I restriction enzyme S subunit</fullName>
    </submittedName>
</protein>
<keyword evidence="6" id="KW-1185">Reference proteome</keyword>
<gene>
    <name evidence="5" type="ORF">FNL39_11710</name>
</gene>
<dbReference type="Gene3D" id="3.90.220.20">
    <property type="entry name" value="DNA methylase specificity domains"/>
    <property type="match status" value="2"/>
</dbReference>
<evidence type="ECO:0000256" key="2">
    <source>
        <dbReference type="ARBA" id="ARBA00022747"/>
    </source>
</evidence>
<dbReference type="Pfam" id="PF01420">
    <property type="entry name" value="Methylase_S"/>
    <property type="match status" value="2"/>
</dbReference>
<dbReference type="PANTHER" id="PTHR30408:SF12">
    <property type="entry name" value="TYPE I RESTRICTION ENZYME MJAVIII SPECIFICITY SUBUNIT"/>
    <property type="match status" value="1"/>
</dbReference>
<proteinExistence type="inferred from homology"/>
<keyword evidence="3" id="KW-0238">DNA-binding</keyword>
<evidence type="ECO:0000256" key="3">
    <source>
        <dbReference type="ARBA" id="ARBA00023125"/>
    </source>
</evidence>
<keyword evidence="2" id="KW-0680">Restriction system</keyword>
<reference evidence="5 6" key="1">
    <citation type="submission" date="2019-07" db="EMBL/GenBank/DDBJ databases">
        <title>Genomic Encyclopedia of Type Strains, Phase IV (KMG-IV): sequencing the most valuable type-strain genomes for metagenomic binning, comparative biology and taxonomic classification.</title>
        <authorList>
            <person name="Goeker M."/>
        </authorList>
    </citation>
    <scope>NUCLEOTIDE SEQUENCE [LARGE SCALE GENOMIC DNA]</scope>
    <source>
        <strain evidence="5 6">DSM 44831</strain>
    </source>
</reference>
<evidence type="ECO:0000256" key="1">
    <source>
        <dbReference type="ARBA" id="ARBA00010923"/>
    </source>
</evidence>
<accession>A0ABQ6YEB8</accession>
<dbReference type="EMBL" id="VMSD01000017">
    <property type="protein sequence ID" value="KAF0835764.1"/>
    <property type="molecule type" value="Genomic_DNA"/>
</dbReference>
<sequence length="376" mass="42021">MSQWEIADFTDVVRDLSSGNVKIPQRDYLLDGPIPIVDQGRGLIGGYTDASTALCRAELPVVIFGDHTRVLKLVDFPFAIGADGVKVLKPCGALDERFFYHYLRYVDIPSAGYDRHFKYLKRLEVPIPPLTEQRRIAAILDHADALRTKRREALAHLDELTQSIFIDMFGDPASNSRDWPVRRLADVLARPLQNGAYFPKDDYSDDGIEMVHMGDVFYGIVERGKLRRVNCSTDEIEKYGLGAEDILIARRSLNHSGAAKPCLVPICDDPLLFESSLIRATPDPRKVTVGYLFSLLSNERFRGAHIHPIVTGATISGVSQTNLAALRVPVPPLVEQFRMKVTIEAVDRIRLRHAAALAELDTLFASLQSRAFRGEL</sequence>
<dbReference type="InterPro" id="IPR044946">
    <property type="entry name" value="Restrct_endonuc_typeI_TRD_sf"/>
</dbReference>
<feature type="domain" description="Type I restriction modification DNA specificity" evidence="4">
    <location>
        <begin position="177"/>
        <end position="352"/>
    </location>
</feature>
<dbReference type="SUPFAM" id="SSF116734">
    <property type="entry name" value="DNA methylase specificity domain"/>
    <property type="match status" value="2"/>
</dbReference>
<dbReference type="InterPro" id="IPR052021">
    <property type="entry name" value="Type-I_RS_S_subunit"/>
</dbReference>
<dbReference type="InterPro" id="IPR000055">
    <property type="entry name" value="Restrct_endonuc_typeI_TRD"/>
</dbReference>
<evidence type="ECO:0000313" key="6">
    <source>
        <dbReference type="Proteomes" id="UP000798951"/>
    </source>
</evidence>
<organism evidence="5 6">
    <name type="scientific">Nocardia caishijiensis</name>
    <dbReference type="NCBI Taxonomy" id="184756"/>
    <lineage>
        <taxon>Bacteria</taxon>
        <taxon>Bacillati</taxon>
        <taxon>Actinomycetota</taxon>
        <taxon>Actinomycetes</taxon>
        <taxon>Mycobacteriales</taxon>
        <taxon>Nocardiaceae</taxon>
        <taxon>Nocardia</taxon>
    </lineage>
</organism>
<name>A0ABQ6YEB8_9NOCA</name>
<feature type="domain" description="Type I restriction modification DNA specificity" evidence="4">
    <location>
        <begin position="76"/>
        <end position="152"/>
    </location>
</feature>
<dbReference type="PANTHER" id="PTHR30408">
    <property type="entry name" value="TYPE-1 RESTRICTION ENZYME ECOKI SPECIFICITY PROTEIN"/>
    <property type="match status" value="1"/>
</dbReference>
<evidence type="ECO:0000313" key="5">
    <source>
        <dbReference type="EMBL" id="KAF0835764.1"/>
    </source>
</evidence>
<evidence type="ECO:0000259" key="4">
    <source>
        <dbReference type="Pfam" id="PF01420"/>
    </source>
</evidence>
<dbReference type="Proteomes" id="UP000798951">
    <property type="component" value="Unassembled WGS sequence"/>
</dbReference>
<dbReference type="CDD" id="cd17517">
    <property type="entry name" value="RMtype1_S_EcoKI_StySPI-TRD2-CR2_like"/>
    <property type="match status" value="1"/>
</dbReference>
<comment type="caution">
    <text evidence="5">The sequence shown here is derived from an EMBL/GenBank/DDBJ whole genome shotgun (WGS) entry which is preliminary data.</text>
</comment>